<dbReference type="InterPro" id="IPR019775">
    <property type="entry name" value="WD40_repeat_CS"/>
</dbReference>
<dbReference type="SUPFAM" id="SSF50978">
    <property type="entry name" value="WD40 repeat-like"/>
    <property type="match status" value="1"/>
</dbReference>
<name>A0A1L7WTY1_9HELO</name>
<feature type="repeat" description="WD" evidence="3">
    <location>
        <begin position="1039"/>
        <end position="1065"/>
    </location>
</feature>
<evidence type="ECO:0000256" key="1">
    <source>
        <dbReference type="ARBA" id="ARBA00022574"/>
    </source>
</evidence>
<dbReference type="STRING" id="576137.A0A1L7WTY1"/>
<evidence type="ECO:0008006" key="8">
    <source>
        <dbReference type="Google" id="ProtNLM"/>
    </source>
</evidence>
<keyword evidence="1 3" id="KW-0853">WD repeat</keyword>
<keyword evidence="2" id="KW-0677">Repeat</keyword>
<gene>
    <name evidence="6" type="ORF">PAC_06120</name>
</gene>
<dbReference type="InterPro" id="IPR036322">
    <property type="entry name" value="WD40_repeat_dom_sf"/>
</dbReference>
<dbReference type="SUPFAM" id="SSF52540">
    <property type="entry name" value="P-loop containing nucleoside triphosphate hydrolases"/>
    <property type="match status" value="1"/>
</dbReference>
<dbReference type="PANTHER" id="PTHR45333:SF1">
    <property type="entry name" value="CHROMOSOME UNDETERMINED SCAFFOLD_625, WHOLE GENOME SHOTGUN SEQUENCE"/>
    <property type="match status" value="1"/>
</dbReference>
<dbReference type="Pfam" id="PF00400">
    <property type="entry name" value="WD40"/>
    <property type="match status" value="9"/>
</dbReference>
<dbReference type="InterPro" id="IPR001680">
    <property type="entry name" value="WD40_rpt"/>
</dbReference>
<sequence>MRLLECNNDGEFSLTKDFGDHVSRYAILSHTWGTDTEEVTFRDLIDGTGKSKAGYSKIRFCGQQAKCDGLQYFWVDTCCIDKSNSTELAEAINSMFRWYYNAAKCYVYLSDVSITKRKASNQFSEFTWESAFRASRWFTRGWTLQELIAPSSVEFFSQEGKRLGDKRTLERQVHEITGIAVSALQGAPLSQFGVDERLLWAENRQTTRKEDKAYSLLGIFDVYMPLIYGEGRDNALIRLREEIDKPSKGLDRLPYAVEAPFNSYAKQHSPSCLPSTRVELLRDIYLWADGQDEQCIFWLNGLAGTGKSTIARTIARRYSDQKTLGASFFFSRGGGDVSHAGKFVTSIAAQLAKSIPTLRRYISDAVTECSDIANRSLRDQWQLLVLGPLSKLDGNSCRASYILVADALDECDDGDNIRIILQLLAEARSLKRVRLRIFITSRPEIPIRHGFYQMSETEHRDFVLHNISSSIVDHDITIFLEYNLRLIGEEDSQEAGWPGTEVIKTLVQSASGLFIWAATACRFIREGLFADERLLTLLKGGISAAATPEEHLNEIYITVLQNSIQANFSQQEKERFCSMLRDILGSVVALFSPLSVNSLSMLLITPKQRVNRILKDLHAILDIPNIHTRPLHLHHPSFRDFLLNKNRCGESNFWVDEKQAHQTLANCCIQLMSTSLIEDICGVTLPGTLVTDVKHSRIEQYLPPEVRYACLYWIQHLLKSGAQLHDNDHVHQFLQAHLLHWLEALSWMQKISEGILAITSLESIALSMDCPSLYAFIHDIKRFILYSRFGIEQAPLQIYYSALVFAPAKSQVRKQFKSQMPCWVQRLPDVQNNWGSLLQTLEGHSDYVYFVTFSPDGKQLASASEVTVRLWNAATGAALQTLETKGSIKAVTFSPDSKIVVLALGSVEESAEESYEGGTVQLWDAATGAILQTFKTYIGIANAVAFSPDGKIVASALGGVEESDEESDEESYEGGTVRLWDAATGAALQTLKGCTGSRLAFSPDGKVVAFSPFSLTVKLCDTATGAALQTLESRDWPKAVVFSPDGKIVASGSHSGRVQLWDVSTCVTWQTPEGYISPVYALAFSPDGKMVASGSNDGRIQLWDAATGVALQTLEGHTYFVKAVAFSPDSKVVASGSWDKTVRLWDVATCAASQTFGRVRVKAVAFSPDGTIVALALDDGTVQLRDIETLAVLQTLEGHTNSVEAVTFSPDGKMIASASYDSTVRLWDAATGAAEHIFKEHTRSVKAVAFSPDSKMVASAEAGAGVVRLWDATTWAASQTLVLPCQNLVNSVSFSPDSKVVVVGCVSEIWLWDTTTGAALQTLKGQEGYINAVAFSLDGNIVASASRHGTIRFWNAATGVALQTLQSYVTKKLFFSSEGLYVDDYHRGLLYIQSDSAGIFAPAPPPLQTPFRRGNWITQGEENLLWLPPNYRALLAFKGNVFVFRDVSDEVIFVFFSNFVPLRK</sequence>
<dbReference type="Pfam" id="PF06985">
    <property type="entry name" value="HET"/>
    <property type="match status" value="1"/>
</dbReference>
<dbReference type="Proteomes" id="UP000184330">
    <property type="component" value="Unassembled WGS sequence"/>
</dbReference>
<dbReference type="EMBL" id="FJOG01000007">
    <property type="protein sequence ID" value="CZR56232.1"/>
    <property type="molecule type" value="Genomic_DNA"/>
</dbReference>
<feature type="repeat" description="WD" evidence="3">
    <location>
        <begin position="841"/>
        <end position="881"/>
    </location>
</feature>
<dbReference type="InterPro" id="IPR015943">
    <property type="entry name" value="WD40/YVTN_repeat-like_dom_sf"/>
</dbReference>
<dbReference type="InterPro" id="IPR010730">
    <property type="entry name" value="HET"/>
</dbReference>
<evidence type="ECO:0000259" key="5">
    <source>
        <dbReference type="Pfam" id="PF24883"/>
    </source>
</evidence>
<dbReference type="InterPro" id="IPR020472">
    <property type="entry name" value="WD40_PAC1"/>
</dbReference>
<feature type="repeat" description="WD" evidence="3">
    <location>
        <begin position="1238"/>
        <end position="1280"/>
    </location>
</feature>
<feature type="domain" description="Heterokaryon incompatibility" evidence="4">
    <location>
        <begin position="25"/>
        <end position="120"/>
    </location>
</feature>
<dbReference type="InterPro" id="IPR027417">
    <property type="entry name" value="P-loop_NTPase"/>
</dbReference>
<reference evidence="6 7" key="1">
    <citation type="submission" date="2016-03" db="EMBL/GenBank/DDBJ databases">
        <authorList>
            <person name="Ploux O."/>
        </authorList>
    </citation>
    <scope>NUCLEOTIDE SEQUENCE [LARGE SCALE GENOMIC DNA]</scope>
    <source>
        <strain evidence="6 7">UAMH 11012</strain>
    </source>
</reference>
<keyword evidence="7" id="KW-1185">Reference proteome</keyword>
<dbReference type="Gene3D" id="2.130.10.10">
    <property type="entry name" value="YVTN repeat-like/Quinoprotein amine dehydrogenase"/>
    <property type="match status" value="5"/>
</dbReference>
<feature type="repeat" description="WD" evidence="3">
    <location>
        <begin position="1323"/>
        <end position="1364"/>
    </location>
</feature>
<protein>
    <recommendedName>
        <fullName evidence="8">Vegetatible incompatibility protein HET-E-1</fullName>
    </recommendedName>
</protein>
<dbReference type="PROSITE" id="PS50294">
    <property type="entry name" value="WD_REPEATS_REGION"/>
    <property type="match status" value="4"/>
</dbReference>
<dbReference type="OrthoDB" id="674604at2759"/>
<evidence type="ECO:0000313" key="7">
    <source>
        <dbReference type="Proteomes" id="UP000184330"/>
    </source>
</evidence>
<accession>A0A1L7WTY1</accession>
<dbReference type="SUPFAM" id="SSF50998">
    <property type="entry name" value="Quinoprotein alcohol dehydrogenase-like"/>
    <property type="match status" value="1"/>
</dbReference>
<proteinExistence type="predicted"/>
<dbReference type="PROSITE" id="PS50082">
    <property type="entry name" value="WD_REPEATS_2"/>
    <property type="match status" value="7"/>
</dbReference>
<dbReference type="PRINTS" id="PR00320">
    <property type="entry name" value="GPROTEINBRPT"/>
</dbReference>
<dbReference type="PANTHER" id="PTHR45333">
    <property type="entry name" value="MEMBRANE PROTEIN-RELATED"/>
    <property type="match status" value="1"/>
</dbReference>
<evidence type="ECO:0000256" key="2">
    <source>
        <dbReference type="ARBA" id="ARBA00022737"/>
    </source>
</evidence>
<evidence type="ECO:0000256" key="3">
    <source>
        <dbReference type="PROSITE-ProRule" id="PRU00221"/>
    </source>
</evidence>
<feature type="repeat" description="WD" evidence="3">
    <location>
        <begin position="1072"/>
        <end position="1113"/>
    </location>
</feature>
<feature type="repeat" description="WD" evidence="3">
    <location>
        <begin position="1114"/>
        <end position="1155"/>
    </location>
</feature>
<dbReference type="Gene3D" id="3.40.50.300">
    <property type="entry name" value="P-loop containing nucleotide triphosphate hydrolases"/>
    <property type="match status" value="1"/>
</dbReference>
<dbReference type="Pfam" id="PF24883">
    <property type="entry name" value="NPHP3_N"/>
    <property type="match status" value="1"/>
</dbReference>
<evidence type="ECO:0000259" key="4">
    <source>
        <dbReference type="Pfam" id="PF06985"/>
    </source>
</evidence>
<dbReference type="SMART" id="SM00320">
    <property type="entry name" value="WD40"/>
    <property type="match status" value="12"/>
</dbReference>
<evidence type="ECO:0000313" key="6">
    <source>
        <dbReference type="EMBL" id="CZR56232.1"/>
    </source>
</evidence>
<dbReference type="InterPro" id="IPR011047">
    <property type="entry name" value="Quinoprotein_ADH-like_sf"/>
</dbReference>
<dbReference type="InterPro" id="IPR056884">
    <property type="entry name" value="NPHP3-like_N"/>
</dbReference>
<dbReference type="CDD" id="cd00200">
    <property type="entry name" value="WD40"/>
    <property type="match status" value="2"/>
</dbReference>
<feature type="domain" description="Nephrocystin 3-like N-terminal" evidence="5">
    <location>
        <begin position="286"/>
        <end position="442"/>
    </location>
</feature>
<organism evidence="6 7">
    <name type="scientific">Phialocephala subalpina</name>
    <dbReference type="NCBI Taxonomy" id="576137"/>
    <lineage>
        <taxon>Eukaryota</taxon>
        <taxon>Fungi</taxon>
        <taxon>Dikarya</taxon>
        <taxon>Ascomycota</taxon>
        <taxon>Pezizomycotina</taxon>
        <taxon>Leotiomycetes</taxon>
        <taxon>Helotiales</taxon>
        <taxon>Mollisiaceae</taxon>
        <taxon>Phialocephala</taxon>
        <taxon>Phialocephala fortinii species complex</taxon>
    </lineage>
</organism>
<feature type="repeat" description="WD" evidence="3">
    <location>
        <begin position="1196"/>
        <end position="1237"/>
    </location>
</feature>
<dbReference type="PROSITE" id="PS00678">
    <property type="entry name" value="WD_REPEATS_1"/>
    <property type="match status" value="3"/>
</dbReference>